<comment type="subcellular location">
    <subcellularLocation>
        <location evidence="1">Cell outer membrane</location>
        <topology evidence="1">Multi-pass membrane protein</topology>
    </subcellularLocation>
</comment>
<evidence type="ECO:0000256" key="9">
    <source>
        <dbReference type="ARBA" id="ARBA00023065"/>
    </source>
</evidence>
<keyword evidence="3" id="KW-0813">Transport</keyword>
<dbReference type="Pfam" id="PF22461">
    <property type="entry name" value="SLBB_2"/>
    <property type="match status" value="2"/>
</dbReference>
<keyword evidence="6" id="KW-0812">Transmembrane</keyword>
<dbReference type="Gene3D" id="3.10.560.10">
    <property type="entry name" value="Outer membrane lipoprotein wza domain like"/>
    <property type="match status" value="2"/>
</dbReference>
<evidence type="ECO:0000256" key="7">
    <source>
        <dbReference type="ARBA" id="ARBA00022729"/>
    </source>
</evidence>
<dbReference type="AlphaFoldDB" id="A0A4U7MXZ7"/>
<comment type="caution">
    <text evidence="18">The sequence shown here is derived from an EMBL/GenBank/DDBJ whole genome shotgun (WGS) entry which is preliminary data.</text>
</comment>
<evidence type="ECO:0000256" key="11">
    <source>
        <dbReference type="ARBA" id="ARBA00023136"/>
    </source>
</evidence>
<comment type="similarity">
    <text evidence="2">Belongs to the BexD/CtrA/VexA family.</text>
</comment>
<sequence>MKRILLLIVLAISGCSEAFTTFPTEEKKQAELTGDVNIVRISSKNIGGFHKTRRSYQRTSLPKVTDWSYLIGVGDVISVSVFDHPELNLPSSGANQSQPSGFRVQSNGAIHYPFIGEVQTADRSVQSVRQEISQKLRAYITDPQVDVRVLEFNSQGVVVSGEVELPNRQPLTTVPLTLLQAVNAAGGWTEFAEISKVTLRRNNKAYSVDLRGFLEANISENNPVLIAGDVVHVPLRENEEAFVMGEVLRNGAVDVSSELVSVTAAINEAGGARNVRSDARGVFVFRQAGSKMSVYQFDTTSPEGWLLGTKFTLAPQDVIFVTRSPLQHWNDTITQLLPTVSAISSLETLQANF</sequence>
<reference evidence="18 19" key="1">
    <citation type="submission" date="2019-04" db="EMBL/GenBank/DDBJ databases">
        <title>Genome sequence of Pelagicola litoralis CL-ES2.</title>
        <authorList>
            <person name="Cao J."/>
        </authorList>
    </citation>
    <scope>NUCLEOTIDE SEQUENCE [LARGE SCALE GENOMIC DNA]</scope>
    <source>
        <strain evidence="18 19">CL-ES2</strain>
    </source>
</reference>
<keyword evidence="9" id="KW-0406">Ion transport</keyword>
<dbReference type="GO" id="GO:0046930">
    <property type="term" value="C:pore complex"/>
    <property type="evidence" value="ECO:0007669"/>
    <property type="project" value="UniProtKB-KW"/>
</dbReference>
<evidence type="ECO:0000259" key="17">
    <source>
        <dbReference type="Pfam" id="PF22461"/>
    </source>
</evidence>
<keyword evidence="13" id="KW-0998">Cell outer membrane</keyword>
<evidence type="ECO:0000256" key="3">
    <source>
        <dbReference type="ARBA" id="ARBA00022448"/>
    </source>
</evidence>
<keyword evidence="7 15" id="KW-0732">Signal</keyword>
<feature type="domain" description="Polysaccharide export protein N-terminal" evidence="16">
    <location>
        <begin position="66"/>
        <end position="149"/>
    </location>
</feature>
<dbReference type="Pfam" id="PF02563">
    <property type="entry name" value="Poly_export"/>
    <property type="match status" value="1"/>
</dbReference>
<feature type="signal peptide" evidence="15">
    <location>
        <begin position="1"/>
        <end position="18"/>
    </location>
</feature>
<dbReference type="PANTHER" id="PTHR33619">
    <property type="entry name" value="POLYSACCHARIDE EXPORT PROTEIN GFCE-RELATED"/>
    <property type="match status" value="1"/>
</dbReference>
<evidence type="ECO:0000256" key="12">
    <source>
        <dbReference type="ARBA" id="ARBA00023139"/>
    </source>
</evidence>
<feature type="chain" id="PRO_5020615331" evidence="15">
    <location>
        <begin position="19"/>
        <end position="353"/>
    </location>
</feature>
<evidence type="ECO:0000313" key="18">
    <source>
        <dbReference type="EMBL" id="TKZ18092.1"/>
    </source>
</evidence>
<proteinExistence type="inferred from homology"/>
<organism evidence="18 19">
    <name type="scientific">Shimia litoralis</name>
    <dbReference type="NCBI Taxonomy" id="420403"/>
    <lineage>
        <taxon>Bacteria</taxon>
        <taxon>Pseudomonadati</taxon>
        <taxon>Pseudomonadota</taxon>
        <taxon>Alphaproteobacteria</taxon>
        <taxon>Rhodobacterales</taxon>
        <taxon>Roseobacteraceae</taxon>
    </lineage>
</organism>
<evidence type="ECO:0000256" key="13">
    <source>
        <dbReference type="ARBA" id="ARBA00023237"/>
    </source>
</evidence>
<keyword evidence="14" id="KW-0449">Lipoprotein</keyword>
<dbReference type="Gene3D" id="3.30.1950.10">
    <property type="entry name" value="wza like domain"/>
    <property type="match status" value="1"/>
</dbReference>
<evidence type="ECO:0000259" key="16">
    <source>
        <dbReference type="Pfam" id="PF02563"/>
    </source>
</evidence>
<dbReference type="InterPro" id="IPR003715">
    <property type="entry name" value="Poly_export_N"/>
</dbReference>
<feature type="domain" description="SLBB" evidence="17">
    <location>
        <begin position="241"/>
        <end position="321"/>
    </location>
</feature>
<evidence type="ECO:0000256" key="8">
    <source>
        <dbReference type="ARBA" id="ARBA00023047"/>
    </source>
</evidence>
<dbReference type="RefSeq" id="WP_138016821.1">
    <property type="nucleotide sequence ID" value="NZ_SULI01000017.1"/>
</dbReference>
<keyword evidence="19" id="KW-1185">Reference proteome</keyword>
<evidence type="ECO:0000256" key="14">
    <source>
        <dbReference type="ARBA" id="ARBA00023288"/>
    </source>
</evidence>
<dbReference type="EMBL" id="SULI01000017">
    <property type="protein sequence ID" value="TKZ18092.1"/>
    <property type="molecule type" value="Genomic_DNA"/>
</dbReference>
<evidence type="ECO:0000256" key="15">
    <source>
        <dbReference type="SAM" id="SignalP"/>
    </source>
</evidence>
<accession>A0A4U7MXZ7</accession>
<evidence type="ECO:0000256" key="4">
    <source>
        <dbReference type="ARBA" id="ARBA00022452"/>
    </source>
</evidence>
<keyword evidence="10" id="KW-0626">Porin</keyword>
<gene>
    <name evidence="18" type="ORF">FAP39_12945</name>
</gene>
<protein>
    <submittedName>
        <fullName evidence="18">Sugar ABC transporter substrate-binding protein</fullName>
    </submittedName>
</protein>
<evidence type="ECO:0000256" key="1">
    <source>
        <dbReference type="ARBA" id="ARBA00004571"/>
    </source>
</evidence>
<feature type="domain" description="SLBB" evidence="17">
    <location>
        <begin position="156"/>
        <end position="233"/>
    </location>
</feature>
<dbReference type="InterPro" id="IPR049712">
    <property type="entry name" value="Poly_export"/>
</dbReference>
<dbReference type="PANTHER" id="PTHR33619:SF3">
    <property type="entry name" value="POLYSACCHARIDE EXPORT PROTEIN GFCE-RELATED"/>
    <property type="match status" value="1"/>
</dbReference>
<dbReference type="InterPro" id="IPR054765">
    <property type="entry name" value="SLBB_dom"/>
</dbReference>
<evidence type="ECO:0000313" key="19">
    <source>
        <dbReference type="Proteomes" id="UP000306575"/>
    </source>
</evidence>
<evidence type="ECO:0000256" key="5">
    <source>
        <dbReference type="ARBA" id="ARBA00022597"/>
    </source>
</evidence>
<dbReference type="GO" id="GO:0015159">
    <property type="term" value="F:polysaccharide transmembrane transporter activity"/>
    <property type="evidence" value="ECO:0007669"/>
    <property type="project" value="InterPro"/>
</dbReference>
<dbReference type="OrthoDB" id="9808421at2"/>
<keyword evidence="5" id="KW-0762">Sugar transport</keyword>
<keyword evidence="11" id="KW-0472">Membrane</keyword>
<keyword evidence="8" id="KW-0625">Polysaccharide transport</keyword>
<evidence type="ECO:0000256" key="2">
    <source>
        <dbReference type="ARBA" id="ARBA00009450"/>
    </source>
</evidence>
<evidence type="ECO:0000256" key="10">
    <source>
        <dbReference type="ARBA" id="ARBA00023114"/>
    </source>
</evidence>
<keyword evidence="12" id="KW-0564">Palmitate</keyword>
<evidence type="ECO:0000256" key="6">
    <source>
        <dbReference type="ARBA" id="ARBA00022692"/>
    </source>
</evidence>
<dbReference type="GO" id="GO:0015288">
    <property type="term" value="F:porin activity"/>
    <property type="evidence" value="ECO:0007669"/>
    <property type="project" value="UniProtKB-KW"/>
</dbReference>
<keyword evidence="4" id="KW-1134">Transmembrane beta strand</keyword>
<dbReference type="GO" id="GO:0009279">
    <property type="term" value="C:cell outer membrane"/>
    <property type="evidence" value="ECO:0007669"/>
    <property type="project" value="UniProtKB-SubCell"/>
</dbReference>
<dbReference type="Proteomes" id="UP000306575">
    <property type="component" value="Unassembled WGS sequence"/>
</dbReference>
<dbReference type="GO" id="GO:0006811">
    <property type="term" value="P:monoatomic ion transport"/>
    <property type="evidence" value="ECO:0007669"/>
    <property type="project" value="UniProtKB-KW"/>
</dbReference>
<name>A0A4U7MXZ7_9RHOB</name>
<dbReference type="PROSITE" id="PS51257">
    <property type="entry name" value="PROKAR_LIPOPROTEIN"/>
    <property type="match status" value="1"/>
</dbReference>